<keyword evidence="3" id="KW-1185">Reference proteome</keyword>
<protein>
    <submittedName>
        <fullName evidence="2">Uncharacterized protein</fullName>
    </submittedName>
</protein>
<feature type="region of interest" description="Disordered" evidence="1">
    <location>
        <begin position="193"/>
        <end position="223"/>
    </location>
</feature>
<gene>
    <name evidence="2" type="ORF">N1851_009898</name>
</gene>
<name>A0AA47P7I4_MERPO</name>
<evidence type="ECO:0000256" key="1">
    <source>
        <dbReference type="SAM" id="MobiDB-lite"/>
    </source>
</evidence>
<dbReference type="AlphaFoldDB" id="A0AA47P7I4"/>
<proteinExistence type="predicted"/>
<organism evidence="2 3">
    <name type="scientific">Merluccius polli</name>
    <name type="common">Benguela hake</name>
    <name type="synonym">Merluccius cadenati</name>
    <dbReference type="NCBI Taxonomy" id="89951"/>
    <lineage>
        <taxon>Eukaryota</taxon>
        <taxon>Metazoa</taxon>
        <taxon>Chordata</taxon>
        <taxon>Craniata</taxon>
        <taxon>Vertebrata</taxon>
        <taxon>Euteleostomi</taxon>
        <taxon>Actinopterygii</taxon>
        <taxon>Neopterygii</taxon>
        <taxon>Teleostei</taxon>
        <taxon>Neoteleostei</taxon>
        <taxon>Acanthomorphata</taxon>
        <taxon>Zeiogadaria</taxon>
        <taxon>Gadariae</taxon>
        <taxon>Gadiformes</taxon>
        <taxon>Gadoidei</taxon>
        <taxon>Merlucciidae</taxon>
        <taxon>Merluccius</taxon>
    </lineage>
</organism>
<accession>A0AA47P7I4</accession>
<evidence type="ECO:0000313" key="2">
    <source>
        <dbReference type="EMBL" id="KAK0149377.1"/>
    </source>
</evidence>
<reference evidence="2" key="1">
    <citation type="journal article" date="2023" name="Front. Mar. Sci.">
        <title>A new Merluccius polli reference genome to investigate the effects of global change in West African waters.</title>
        <authorList>
            <person name="Mateo J.L."/>
            <person name="Blanco-Fernandez C."/>
            <person name="Garcia-Vazquez E."/>
            <person name="Machado-Schiaffino G."/>
        </authorList>
    </citation>
    <scope>NUCLEOTIDE SEQUENCE</scope>
    <source>
        <strain evidence="2">C29</strain>
        <tissue evidence="2">Fin</tissue>
    </source>
</reference>
<evidence type="ECO:0000313" key="3">
    <source>
        <dbReference type="Proteomes" id="UP001174136"/>
    </source>
</evidence>
<dbReference type="Proteomes" id="UP001174136">
    <property type="component" value="Unassembled WGS sequence"/>
</dbReference>
<comment type="caution">
    <text evidence="2">The sequence shown here is derived from an EMBL/GenBank/DDBJ whole genome shotgun (WGS) entry which is preliminary data.</text>
</comment>
<sequence length="369" mass="40441">MTKNSLEKLHALGVKAMLFTAKPGKKPNTWLSEVLAPRCQLSEYAKICADRMKDLYGVLVRALWSQAGVPGENPRRHGENMQTPHRKIQENLRILIKLMEHLPLLLSTVIDCSADSSLAGEMLCNWVPEDATGQLEEPSSAPVEPPIGPVAPPDPQQTLAPPDPPAAPTGPLMAQPDPPVAVASFYHSATSATSVKSLTRPPAAPTGPSTSGPHSSKGTPAAPVSLEKDGIVEEGCSSPSAVLRQKRKECPHTVSGSRDFYPVKRVAKCKVVKGQKLKLVEWEPCKLWYWRGLAFGMGAGQRHHFLMLPKARPTGRRPRGRPRTRWRDYVSRLAWERLGIPQEELAEVAGEREVWASLLRLLPPRPDPG</sequence>
<dbReference type="EMBL" id="JAOPHQ010001771">
    <property type="protein sequence ID" value="KAK0149377.1"/>
    <property type="molecule type" value="Genomic_DNA"/>
</dbReference>
<feature type="compositionally biased region" description="Pro residues" evidence="1">
    <location>
        <begin position="143"/>
        <end position="168"/>
    </location>
</feature>
<feature type="compositionally biased region" description="Low complexity" evidence="1">
    <location>
        <begin position="206"/>
        <end position="220"/>
    </location>
</feature>
<feature type="region of interest" description="Disordered" evidence="1">
    <location>
        <begin position="132"/>
        <end position="179"/>
    </location>
</feature>